<evidence type="ECO:0000313" key="2">
    <source>
        <dbReference type="Proteomes" id="UP000069771"/>
    </source>
</evidence>
<keyword evidence="2" id="KW-1185">Reference proteome</keyword>
<proteinExistence type="predicted"/>
<name>A0A140DTE6_9FIRM</name>
<dbReference type="EMBL" id="CP011391">
    <property type="protein sequence ID" value="AMK53923.1"/>
    <property type="molecule type" value="Genomic_DNA"/>
</dbReference>
<organism evidence="1 2">
    <name type="scientific">Faecalibaculum rodentium</name>
    <dbReference type="NCBI Taxonomy" id="1702221"/>
    <lineage>
        <taxon>Bacteria</taxon>
        <taxon>Bacillati</taxon>
        <taxon>Bacillota</taxon>
        <taxon>Erysipelotrichia</taxon>
        <taxon>Erysipelotrichales</taxon>
        <taxon>Erysipelotrichaceae</taxon>
        <taxon>Faecalibaculum</taxon>
    </lineage>
</organism>
<reference evidence="1 2" key="1">
    <citation type="journal article" date="2016" name="Gut Pathog.">
        <title>Whole genome sequencing of "Faecalibaculum rodentium" ALO17, isolated from C57BL/6J laboratory mouse feces.</title>
        <authorList>
            <person name="Lim S."/>
            <person name="Chang D.H."/>
            <person name="Ahn S."/>
            <person name="Kim B.C."/>
        </authorList>
    </citation>
    <scope>NUCLEOTIDE SEQUENCE [LARGE SCALE GENOMIC DNA]</scope>
    <source>
        <strain evidence="1 2">Alo17</strain>
    </source>
</reference>
<gene>
    <name evidence="1" type="ORF">AALO17_07890</name>
</gene>
<sequence>MKRLCFTSLDGLTIALFSHGCKKKPKFLQNFLHQFSENRQHFHSVFRVAGPVG</sequence>
<dbReference type="KEGG" id="fro:AALO17_07890"/>
<dbReference type="Proteomes" id="UP000069771">
    <property type="component" value="Chromosome"/>
</dbReference>
<protein>
    <submittedName>
        <fullName evidence="1">Uncharacterized protein</fullName>
    </submittedName>
</protein>
<accession>A0A140DTE6</accession>
<evidence type="ECO:0000313" key="1">
    <source>
        <dbReference type="EMBL" id="AMK53923.1"/>
    </source>
</evidence>
<dbReference type="AlphaFoldDB" id="A0A140DTE6"/>